<evidence type="ECO:0000313" key="3">
    <source>
        <dbReference type="EMBL" id="KAL2653091.1"/>
    </source>
</evidence>
<dbReference type="PANTHER" id="PTHR15885:SF1">
    <property type="entry name" value="COILED-COIL DOMAIN-CONTAINING PROTEIN 174"/>
    <property type="match status" value="1"/>
</dbReference>
<dbReference type="PANTHER" id="PTHR15885">
    <property type="entry name" value="COILED-COIL DOMAIN-CONTAINING PROTEIN 174"/>
    <property type="match status" value="1"/>
</dbReference>
<dbReference type="AlphaFoldDB" id="A0ABD1ZQQ5"/>
<organism evidence="3 4">
    <name type="scientific">Riccia fluitans</name>
    <dbReference type="NCBI Taxonomy" id="41844"/>
    <lineage>
        <taxon>Eukaryota</taxon>
        <taxon>Viridiplantae</taxon>
        <taxon>Streptophyta</taxon>
        <taxon>Embryophyta</taxon>
        <taxon>Marchantiophyta</taxon>
        <taxon>Marchantiopsida</taxon>
        <taxon>Marchantiidae</taxon>
        <taxon>Marchantiales</taxon>
        <taxon>Ricciaceae</taxon>
        <taxon>Riccia</taxon>
    </lineage>
</organism>
<reference evidence="3 4" key="1">
    <citation type="submission" date="2024-09" db="EMBL/GenBank/DDBJ databases">
        <title>Chromosome-scale assembly of Riccia fluitans.</title>
        <authorList>
            <person name="Paukszto L."/>
            <person name="Sawicki J."/>
            <person name="Karawczyk K."/>
            <person name="Piernik-Szablinska J."/>
            <person name="Szczecinska M."/>
            <person name="Mazdziarz M."/>
        </authorList>
    </citation>
    <scope>NUCLEOTIDE SEQUENCE [LARGE SCALE GENOMIC DNA]</scope>
    <source>
        <strain evidence="3">Rf_01</strain>
        <tissue evidence="3">Aerial parts of the thallus</tissue>
    </source>
</reference>
<proteinExistence type="predicted"/>
<protein>
    <submittedName>
        <fullName evidence="3">Uncharacterized protein</fullName>
    </submittedName>
</protein>
<comment type="caution">
    <text evidence="3">The sequence shown here is derived from an EMBL/GenBank/DDBJ whole genome shotgun (WGS) entry which is preliminary data.</text>
</comment>
<feature type="region of interest" description="Disordered" evidence="2">
    <location>
        <begin position="1"/>
        <end position="27"/>
    </location>
</feature>
<dbReference type="Proteomes" id="UP001605036">
    <property type="component" value="Unassembled WGS sequence"/>
</dbReference>
<name>A0ABD1ZQQ5_9MARC</name>
<accession>A0ABD1ZQQ5</accession>
<feature type="compositionally biased region" description="Polar residues" evidence="2">
    <location>
        <begin position="257"/>
        <end position="267"/>
    </location>
</feature>
<gene>
    <name evidence="3" type="ORF">R1flu_021219</name>
</gene>
<evidence type="ECO:0000313" key="4">
    <source>
        <dbReference type="Proteomes" id="UP001605036"/>
    </source>
</evidence>
<keyword evidence="1" id="KW-0175">Coiled coil</keyword>
<feature type="region of interest" description="Disordered" evidence="2">
    <location>
        <begin position="243"/>
        <end position="267"/>
    </location>
</feature>
<keyword evidence="4" id="KW-1185">Reference proteome</keyword>
<sequence>MEGKEEDAGGKGSKMGAKERRRVESLGWLTESSVMPKKQRAIAGVGASSIVELRAELYKTQEDVKKAKDGGVDLDTLRSRKKIGVTDRKNSGVEERAARDALHLKGVEDGSNTYAALEKKAELYEKLAKGEVSDEEAEKYNVDFFRKGLLEDERLEMDATASGEPLREDRGASEVQEQWLQRGWVRDGASGLTQDHKQIIREVNLETKEAREKTSTLKQQRQIQEQRKREMLRQQYLKRQVEKLKAQRQREAAAPGDSQSPSTASGA</sequence>
<dbReference type="EMBL" id="JBHFFA010000001">
    <property type="protein sequence ID" value="KAL2653091.1"/>
    <property type="molecule type" value="Genomic_DNA"/>
</dbReference>
<dbReference type="InterPro" id="IPR025066">
    <property type="entry name" value="CCDC174-like"/>
</dbReference>
<evidence type="ECO:0000256" key="1">
    <source>
        <dbReference type="ARBA" id="ARBA00023054"/>
    </source>
</evidence>
<evidence type="ECO:0000256" key="2">
    <source>
        <dbReference type="SAM" id="MobiDB-lite"/>
    </source>
</evidence>